<dbReference type="SUPFAM" id="SSF53756">
    <property type="entry name" value="UDP-Glycosyltransferase/glycogen phosphorylase"/>
    <property type="match status" value="1"/>
</dbReference>
<evidence type="ECO:0000256" key="2">
    <source>
        <dbReference type="ARBA" id="ARBA00022679"/>
    </source>
</evidence>
<dbReference type="CDD" id="cd03791">
    <property type="entry name" value="GT5_Glycogen_synthase_DULL1-like"/>
    <property type="match status" value="1"/>
</dbReference>
<feature type="domain" description="Starch synthase catalytic" evidence="4">
    <location>
        <begin position="2"/>
        <end position="30"/>
    </location>
</feature>
<comment type="caution">
    <text evidence="5">The sequence shown here is derived from an EMBL/GenBank/DDBJ whole genome shotgun (WGS) entry which is preliminary data.</text>
</comment>
<dbReference type="Pfam" id="PF00534">
    <property type="entry name" value="Glycos_transf_1"/>
    <property type="match status" value="1"/>
</dbReference>
<keyword evidence="2 5" id="KW-0808">Transferase</keyword>
<dbReference type="PANTHER" id="PTHR45825:SF11">
    <property type="entry name" value="ALPHA AMYLASE DOMAIN-CONTAINING PROTEIN"/>
    <property type="match status" value="1"/>
</dbReference>
<dbReference type="Pfam" id="PF08323">
    <property type="entry name" value="Glyco_transf_5"/>
    <property type="match status" value="1"/>
</dbReference>
<keyword evidence="1 5" id="KW-0328">Glycosyltransferase</keyword>
<organism evidence="5">
    <name type="scientific">bioreactor metagenome</name>
    <dbReference type="NCBI Taxonomy" id="1076179"/>
    <lineage>
        <taxon>unclassified sequences</taxon>
        <taxon>metagenomes</taxon>
        <taxon>ecological metagenomes</taxon>
    </lineage>
</organism>
<dbReference type="EMBL" id="VSSQ01010717">
    <property type="protein sequence ID" value="MPM45031.1"/>
    <property type="molecule type" value="Genomic_DNA"/>
</dbReference>
<dbReference type="PANTHER" id="PTHR45825">
    <property type="entry name" value="GRANULE-BOUND STARCH SYNTHASE 1, CHLOROPLASTIC/AMYLOPLASTIC"/>
    <property type="match status" value="1"/>
</dbReference>
<sequence length="274" mass="29372">MLASDAVTTVSPTYAGEIHSALFAHGLEGTVGRVSHKLQGILNGIDTVRCDPARDPLLAAPFSAGDRSGRAACKADLQRRTGLHPDPAAPVVGCVSRLVRHKGFDLVAEVLEQLMDTGLQMVVLGSGDSYFEDIFRAAAGRWPGRFAAHIGYSDELASAIYGGADLFLMPSLSEPCGLSQMIAMRYGALPVVRETGGLKDTVTAYRPDTGEGNGFTFASVSAHDMAWVVREAVGLYRSNPEAWSALQLRAMTGDYSWDKSAGAYEDIYRRLAEQ</sequence>
<dbReference type="GO" id="GO:0009011">
    <property type="term" value="F:alpha-1,4-glucan glucosyltransferase (ADP-glucose donor) activity"/>
    <property type="evidence" value="ECO:0007669"/>
    <property type="project" value="UniProtKB-EC"/>
</dbReference>
<evidence type="ECO:0000313" key="5">
    <source>
        <dbReference type="EMBL" id="MPM45031.1"/>
    </source>
</evidence>
<evidence type="ECO:0000256" key="1">
    <source>
        <dbReference type="ARBA" id="ARBA00022676"/>
    </source>
</evidence>
<gene>
    <name evidence="5" type="primary">glgA_22</name>
    <name evidence="5" type="ORF">SDC9_91716</name>
</gene>
<evidence type="ECO:0000259" key="3">
    <source>
        <dbReference type="Pfam" id="PF00534"/>
    </source>
</evidence>
<accession>A0A644ZYK2</accession>
<dbReference type="AlphaFoldDB" id="A0A644ZYK2"/>
<dbReference type="InterPro" id="IPR001296">
    <property type="entry name" value="Glyco_trans_1"/>
</dbReference>
<dbReference type="Gene3D" id="3.40.50.2000">
    <property type="entry name" value="Glycogen Phosphorylase B"/>
    <property type="match status" value="1"/>
</dbReference>
<name>A0A644ZYK2_9ZZZZ</name>
<reference evidence="5" key="1">
    <citation type="submission" date="2019-08" db="EMBL/GenBank/DDBJ databases">
        <authorList>
            <person name="Kucharzyk K."/>
            <person name="Murdoch R.W."/>
            <person name="Higgins S."/>
            <person name="Loffler F."/>
        </authorList>
    </citation>
    <scope>NUCLEOTIDE SEQUENCE</scope>
</reference>
<proteinExistence type="predicted"/>
<dbReference type="EC" id="2.4.1.21" evidence="5"/>
<protein>
    <submittedName>
        <fullName evidence="5">Glycogen synthase</fullName>
        <ecNumber evidence="5">2.4.1.21</ecNumber>
    </submittedName>
</protein>
<evidence type="ECO:0000259" key="4">
    <source>
        <dbReference type="Pfam" id="PF08323"/>
    </source>
</evidence>
<feature type="domain" description="Glycosyl transferase family 1" evidence="3">
    <location>
        <begin position="89"/>
        <end position="232"/>
    </location>
</feature>
<dbReference type="InterPro" id="IPR013534">
    <property type="entry name" value="Starch_synth_cat_dom"/>
</dbReference>